<organism evidence="1 2">
    <name type="scientific">Rosa chinensis</name>
    <name type="common">China rose</name>
    <dbReference type="NCBI Taxonomy" id="74649"/>
    <lineage>
        <taxon>Eukaryota</taxon>
        <taxon>Viridiplantae</taxon>
        <taxon>Streptophyta</taxon>
        <taxon>Embryophyta</taxon>
        <taxon>Tracheophyta</taxon>
        <taxon>Spermatophyta</taxon>
        <taxon>Magnoliopsida</taxon>
        <taxon>eudicotyledons</taxon>
        <taxon>Gunneridae</taxon>
        <taxon>Pentapetalae</taxon>
        <taxon>rosids</taxon>
        <taxon>fabids</taxon>
        <taxon>Rosales</taxon>
        <taxon>Rosaceae</taxon>
        <taxon>Rosoideae</taxon>
        <taxon>Rosoideae incertae sedis</taxon>
        <taxon>Rosa</taxon>
    </lineage>
</organism>
<evidence type="ECO:0000313" key="2">
    <source>
        <dbReference type="Proteomes" id="UP000238479"/>
    </source>
</evidence>
<comment type="caution">
    <text evidence="1">The sequence shown here is derived from an EMBL/GenBank/DDBJ whole genome shotgun (WGS) entry which is preliminary data.</text>
</comment>
<dbReference type="PANTHER" id="PTHR33977:SF2">
    <property type="entry name" value="OS09G0309100 PROTEIN"/>
    <property type="match status" value="1"/>
</dbReference>
<keyword evidence="2" id="KW-1185">Reference proteome</keyword>
<evidence type="ECO:0008006" key="3">
    <source>
        <dbReference type="Google" id="ProtNLM"/>
    </source>
</evidence>
<name>A0A2P6P3S0_ROSCH</name>
<dbReference type="Proteomes" id="UP000238479">
    <property type="component" value="Chromosome 7"/>
</dbReference>
<dbReference type="PANTHER" id="PTHR33977">
    <property type="entry name" value="ZINC ION BINDING PROTEIN"/>
    <property type="match status" value="1"/>
</dbReference>
<dbReference type="STRING" id="74649.A0A2P6P3S0"/>
<proteinExistence type="predicted"/>
<dbReference type="AlphaFoldDB" id="A0A2P6P3S0"/>
<dbReference type="Gramene" id="PRQ16580">
    <property type="protein sequence ID" value="PRQ16580"/>
    <property type="gene ID" value="RchiOBHm_Chr7g0185761"/>
</dbReference>
<dbReference type="EMBL" id="PDCK01000045">
    <property type="protein sequence ID" value="PRQ16580.1"/>
    <property type="molecule type" value="Genomic_DNA"/>
</dbReference>
<accession>A0A2P6P3S0</accession>
<dbReference type="OMA" id="INMICEN"/>
<sequence length="195" mass="21929">MLFVPQVECTVDVLKALHFLFTPVVNIAHQEACGAIEAYHLELKVKLFADSHLGTLQRVHSLVHKLTTELHSGYGLDQYADKCGSFQNVNEECIASKSWHRVLQISDSTVTMDDKSLLFAKVSSQKNCNIIHLVWILGLEFSFCDYVWSMQGNICKHATKINMICENLQGWPYALTTIAVSEISEISRLVIAAIF</sequence>
<protein>
    <recommendedName>
        <fullName evidence="3">SWIM-type domain-containing protein</fullName>
    </recommendedName>
</protein>
<reference evidence="1 2" key="1">
    <citation type="journal article" date="2018" name="Nat. Genet.">
        <title>The Rosa genome provides new insights in the design of modern roses.</title>
        <authorList>
            <person name="Bendahmane M."/>
        </authorList>
    </citation>
    <scope>NUCLEOTIDE SEQUENCE [LARGE SCALE GENOMIC DNA]</scope>
    <source>
        <strain evidence="2">cv. Old Blush</strain>
    </source>
</reference>
<gene>
    <name evidence="1" type="ORF">RchiOBHm_Chr7g0185761</name>
</gene>
<evidence type="ECO:0000313" key="1">
    <source>
        <dbReference type="EMBL" id="PRQ16580.1"/>
    </source>
</evidence>